<dbReference type="CDD" id="cd12148">
    <property type="entry name" value="fungal_TF_MHR"/>
    <property type="match status" value="1"/>
</dbReference>
<evidence type="ECO:0000256" key="7">
    <source>
        <dbReference type="ARBA" id="ARBA00023242"/>
    </source>
</evidence>
<dbReference type="SMART" id="SM00906">
    <property type="entry name" value="Fungal_trans"/>
    <property type="match status" value="1"/>
</dbReference>
<evidence type="ECO:0000313" key="9">
    <source>
        <dbReference type="EMBL" id="KAK2605720.1"/>
    </source>
</evidence>
<dbReference type="EMBL" id="JAUJFL010000004">
    <property type="protein sequence ID" value="KAK2605720.1"/>
    <property type="molecule type" value="Genomic_DNA"/>
</dbReference>
<dbReference type="PROSITE" id="PS50048">
    <property type="entry name" value="ZN2_CY6_FUNGAL_2"/>
    <property type="match status" value="1"/>
</dbReference>
<dbReference type="SMART" id="SM00066">
    <property type="entry name" value="GAL4"/>
    <property type="match status" value="1"/>
</dbReference>
<dbReference type="Pfam" id="PF04082">
    <property type="entry name" value="Fungal_trans"/>
    <property type="match status" value="1"/>
</dbReference>
<evidence type="ECO:0000256" key="2">
    <source>
        <dbReference type="ARBA" id="ARBA00022723"/>
    </source>
</evidence>
<organism evidence="9 10">
    <name type="scientific">Phomopsis amygdali</name>
    <name type="common">Fusicoccum amygdali</name>
    <dbReference type="NCBI Taxonomy" id="1214568"/>
    <lineage>
        <taxon>Eukaryota</taxon>
        <taxon>Fungi</taxon>
        <taxon>Dikarya</taxon>
        <taxon>Ascomycota</taxon>
        <taxon>Pezizomycotina</taxon>
        <taxon>Sordariomycetes</taxon>
        <taxon>Sordariomycetidae</taxon>
        <taxon>Diaporthales</taxon>
        <taxon>Diaporthaceae</taxon>
        <taxon>Diaporthe</taxon>
    </lineage>
</organism>
<dbReference type="CDD" id="cd00067">
    <property type="entry name" value="GAL4"/>
    <property type="match status" value="1"/>
</dbReference>
<evidence type="ECO:0000256" key="3">
    <source>
        <dbReference type="ARBA" id="ARBA00022833"/>
    </source>
</evidence>
<dbReference type="SUPFAM" id="SSF57701">
    <property type="entry name" value="Zn2/Cys6 DNA-binding domain"/>
    <property type="match status" value="1"/>
</dbReference>
<dbReference type="Proteomes" id="UP001265746">
    <property type="component" value="Unassembled WGS sequence"/>
</dbReference>
<dbReference type="AlphaFoldDB" id="A0AAD9SEI2"/>
<keyword evidence="6" id="KW-0804">Transcription</keyword>
<keyword evidence="10" id="KW-1185">Reference proteome</keyword>
<name>A0AAD9SEI2_PHOAM</name>
<dbReference type="GO" id="GO:0008270">
    <property type="term" value="F:zinc ion binding"/>
    <property type="evidence" value="ECO:0007669"/>
    <property type="project" value="InterPro"/>
</dbReference>
<dbReference type="PANTHER" id="PTHR31313">
    <property type="entry name" value="TY1 ENHANCER ACTIVATOR"/>
    <property type="match status" value="1"/>
</dbReference>
<dbReference type="GO" id="GO:0003677">
    <property type="term" value="F:DNA binding"/>
    <property type="evidence" value="ECO:0007669"/>
    <property type="project" value="UniProtKB-KW"/>
</dbReference>
<dbReference type="Pfam" id="PF00172">
    <property type="entry name" value="Zn_clus"/>
    <property type="match status" value="1"/>
</dbReference>
<evidence type="ECO:0000259" key="8">
    <source>
        <dbReference type="PROSITE" id="PS50048"/>
    </source>
</evidence>
<protein>
    <recommendedName>
        <fullName evidence="8">Zn(2)-C6 fungal-type domain-containing protein</fullName>
    </recommendedName>
</protein>
<dbReference type="GO" id="GO:0006351">
    <property type="term" value="P:DNA-templated transcription"/>
    <property type="evidence" value="ECO:0007669"/>
    <property type="project" value="InterPro"/>
</dbReference>
<evidence type="ECO:0000256" key="1">
    <source>
        <dbReference type="ARBA" id="ARBA00004123"/>
    </source>
</evidence>
<dbReference type="InterPro" id="IPR036864">
    <property type="entry name" value="Zn2-C6_fun-type_DNA-bd_sf"/>
</dbReference>
<evidence type="ECO:0000313" key="10">
    <source>
        <dbReference type="Proteomes" id="UP001265746"/>
    </source>
</evidence>
<sequence length="574" mass="64645">MSSEPVKRISCKRCQYRKLKCSRTEPCQNCATAGQACEYREVDRKRRPATHEYVVSLENRVAWLESFIGKLQAAPTQERDDMLQSVSFGDHLPARQPSASTLNLDKGNSRGQIRESTANLQLDLEGSLIYHGPTSIYRAHSGKPSTGNAFSDCSALSKHPVNSDTNFEYVAAHFGINLHDELVHDALMQFFKWQYPHFMFIYREAFLRDHFSERVCCKYWSSALLLSICALGTLMSPDKRHRESSAQFFSAAESILIVSGLTRPSIVTVQGFLCLAFYEIGRGNLSKGWGFSGIAFRMAQDLGFQKDPKNWVSHDSSLATEEDLEIRRRIFWGCYSSDKLISLILGRPVYLFYDDAEVEATNRLPDFPEMRPWLPAGFADDDGGLGAVNPLIPCFKEQIRLSQIVEKILSKLFSTKSNLEGLGRQSCLDSLNIELCGWYEALPACAKWNKWEPPSTPLRPSVAALHLLFRSIRIALNFDHATSDNIGEASKENARKDCVSSAQDISHIVRKYRSQFGLAHSPLMMIYGIVQAARTLAVFGTPEEAQYLLLSLDECSSAWALAHRARARLRQIEI</sequence>
<dbReference type="Gene3D" id="4.10.240.10">
    <property type="entry name" value="Zn(2)-C6 fungal-type DNA-binding domain"/>
    <property type="match status" value="1"/>
</dbReference>
<dbReference type="GO" id="GO:0005634">
    <property type="term" value="C:nucleus"/>
    <property type="evidence" value="ECO:0007669"/>
    <property type="project" value="UniProtKB-SubCell"/>
</dbReference>
<keyword evidence="4" id="KW-0805">Transcription regulation</keyword>
<evidence type="ECO:0000256" key="5">
    <source>
        <dbReference type="ARBA" id="ARBA00023125"/>
    </source>
</evidence>
<reference evidence="9" key="1">
    <citation type="submission" date="2023-06" db="EMBL/GenBank/DDBJ databases">
        <authorList>
            <person name="Noh H."/>
        </authorList>
    </citation>
    <scope>NUCLEOTIDE SEQUENCE</scope>
    <source>
        <strain evidence="9">DUCC20226</strain>
    </source>
</reference>
<feature type="domain" description="Zn(2)-C6 fungal-type" evidence="8">
    <location>
        <begin position="10"/>
        <end position="39"/>
    </location>
</feature>
<dbReference type="GO" id="GO:0000981">
    <property type="term" value="F:DNA-binding transcription factor activity, RNA polymerase II-specific"/>
    <property type="evidence" value="ECO:0007669"/>
    <property type="project" value="InterPro"/>
</dbReference>
<keyword evidence="5" id="KW-0238">DNA-binding</keyword>
<accession>A0AAD9SEI2</accession>
<comment type="subcellular location">
    <subcellularLocation>
        <location evidence="1">Nucleus</location>
    </subcellularLocation>
</comment>
<keyword evidence="3" id="KW-0862">Zinc</keyword>
<evidence type="ECO:0000256" key="4">
    <source>
        <dbReference type="ARBA" id="ARBA00023015"/>
    </source>
</evidence>
<gene>
    <name evidence="9" type="ORF">N8I77_008539</name>
</gene>
<dbReference type="InterPro" id="IPR001138">
    <property type="entry name" value="Zn2Cys6_DnaBD"/>
</dbReference>
<comment type="caution">
    <text evidence="9">The sequence shown here is derived from an EMBL/GenBank/DDBJ whole genome shotgun (WGS) entry which is preliminary data.</text>
</comment>
<keyword evidence="2" id="KW-0479">Metal-binding</keyword>
<proteinExistence type="predicted"/>
<keyword evidence="7" id="KW-0539">Nucleus</keyword>
<dbReference type="PANTHER" id="PTHR31313:SF81">
    <property type="entry name" value="TY1 ENHANCER ACTIVATOR"/>
    <property type="match status" value="1"/>
</dbReference>
<dbReference type="InterPro" id="IPR051615">
    <property type="entry name" value="Transcr_Regulatory_Elem"/>
</dbReference>
<evidence type="ECO:0000256" key="6">
    <source>
        <dbReference type="ARBA" id="ARBA00023163"/>
    </source>
</evidence>
<dbReference type="InterPro" id="IPR007219">
    <property type="entry name" value="XnlR_reg_dom"/>
</dbReference>